<dbReference type="Pfam" id="PF13193">
    <property type="entry name" value="AMP-binding_C"/>
    <property type="match status" value="1"/>
</dbReference>
<dbReference type="OrthoDB" id="10253869at2759"/>
<evidence type="ECO:0000259" key="5">
    <source>
        <dbReference type="Pfam" id="PF13193"/>
    </source>
</evidence>
<gene>
    <name evidence="6" type="primary">4CL3</name>
    <name evidence="6" type="ORF">EVAR_24965_1</name>
</gene>
<evidence type="ECO:0000256" key="3">
    <source>
        <dbReference type="ARBA" id="ARBA00023140"/>
    </source>
</evidence>
<organism evidence="6 7">
    <name type="scientific">Eumeta variegata</name>
    <name type="common">Bagworm moth</name>
    <name type="synonym">Eumeta japonica</name>
    <dbReference type="NCBI Taxonomy" id="151549"/>
    <lineage>
        <taxon>Eukaryota</taxon>
        <taxon>Metazoa</taxon>
        <taxon>Ecdysozoa</taxon>
        <taxon>Arthropoda</taxon>
        <taxon>Hexapoda</taxon>
        <taxon>Insecta</taxon>
        <taxon>Pterygota</taxon>
        <taxon>Neoptera</taxon>
        <taxon>Endopterygota</taxon>
        <taxon>Lepidoptera</taxon>
        <taxon>Glossata</taxon>
        <taxon>Ditrysia</taxon>
        <taxon>Tineoidea</taxon>
        <taxon>Psychidae</taxon>
        <taxon>Oiketicinae</taxon>
        <taxon>Eumeta</taxon>
    </lineage>
</organism>
<dbReference type="GO" id="GO:0005777">
    <property type="term" value="C:peroxisome"/>
    <property type="evidence" value="ECO:0007669"/>
    <property type="project" value="UniProtKB-SubCell"/>
</dbReference>
<dbReference type="InterPro" id="IPR042099">
    <property type="entry name" value="ANL_N_sf"/>
</dbReference>
<accession>A0A4C1ZH29</accession>
<evidence type="ECO:0000256" key="1">
    <source>
        <dbReference type="ARBA" id="ARBA00004275"/>
    </source>
</evidence>
<keyword evidence="3" id="KW-0576">Peroxisome</keyword>
<dbReference type="Gene3D" id="3.30.300.30">
    <property type="match status" value="1"/>
</dbReference>
<comment type="caution">
    <text evidence="6">The sequence shown here is derived from an EMBL/GenBank/DDBJ whole genome shotgun (WGS) entry which is preliminary data.</text>
</comment>
<dbReference type="InterPro" id="IPR045851">
    <property type="entry name" value="AMP-bd_C_sf"/>
</dbReference>
<comment type="similarity">
    <text evidence="2">Belongs to the ATP-dependent AMP-binding enzyme family.</text>
</comment>
<keyword evidence="7" id="KW-1185">Reference proteome</keyword>
<dbReference type="PANTHER" id="PTHR24096">
    <property type="entry name" value="LONG-CHAIN-FATTY-ACID--COA LIGASE"/>
    <property type="match status" value="1"/>
</dbReference>
<reference evidence="6 7" key="1">
    <citation type="journal article" date="2019" name="Commun. Biol.">
        <title>The bagworm genome reveals a unique fibroin gene that provides high tensile strength.</title>
        <authorList>
            <person name="Kono N."/>
            <person name="Nakamura H."/>
            <person name="Ohtoshi R."/>
            <person name="Tomita M."/>
            <person name="Numata K."/>
            <person name="Arakawa K."/>
        </authorList>
    </citation>
    <scope>NUCLEOTIDE SEQUENCE [LARGE SCALE GENOMIC DNA]</scope>
</reference>
<dbReference type="Gene3D" id="3.40.50.12780">
    <property type="entry name" value="N-terminal domain of ligase-like"/>
    <property type="match status" value="1"/>
</dbReference>
<dbReference type="InterPro" id="IPR020845">
    <property type="entry name" value="AMP-binding_CS"/>
</dbReference>
<dbReference type="FunFam" id="3.30.300.30:FF:000007">
    <property type="entry name" value="4-coumarate--CoA ligase 2"/>
    <property type="match status" value="1"/>
</dbReference>
<dbReference type="EMBL" id="BGZK01001910">
    <property type="protein sequence ID" value="GBP88151.1"/>
    <property type="molecule type" value="Genomic_DNA"/>
</dbReference>
<dbReference type="Pfam" id="PF00501">
    <property type="entry name" value="AMP-binding"/>
    <property type="match status" value="1"/>
</dbReference>
<dbReference type="InterPro" id="IPR000873">
    <property type="entry name" value="AMP-dep_synth/lig_dom"/>
</dbReference>
<protein>
    <submittedName>
        <fullName evidence="6">Probable 4-coumarate--CoA ligase 3</fullName>
    </submittedName>
</protein>
<dbReference type="CDD" id="cd05911">
    <property type="entry name" value="Firefly_Luc_like"/>
    <property type="match status" value="1"/>
</dbReference>
<dbReference type="SUPFAM" id="SSF56801">
    <property type="entry name" value="Acetyl-CoA synthetase-like"/>
    <property type="match status" value="1"/>
</dbReference>
<dbReference type="AlphaFoldDB" id="A0A4C1ZH29"/>
<dbReference type="STRING" id="151549.A0A4C1ZH29"/>
<proteinExistence type="inferred from homology"/>
<feature type="domain" description="AMP-dependent synthetase/ligase" evidence="4">
    <location>
        <begin position="4"/>
        <end position="345"/>
    </location>
</feature>
<evidence type="ECO:0000313" key="7">
    <source>
        <dbReference type="Proteomes" id="UP000299102"/>
    </source>
</evidence>
<evidence type="ECO:0000259" key="4">
    <source>
        <dbReference type="Pfam" id="PF00501"/>
    </source>
</evidence>
<feature type="domain" description="AMP-binding enzyme C-terminal" evidence="5">
    <location>
        <begin position="396"/>
        <end position="471"/>
    </location>
</feature>
<dbReference type="InterPro" id="IPR025110">
    <property type="entry name" value="AMP-bd_C"/>
</dbReference>
<dbReference type="PANTHER" id="PTHR24096:SF422">
    <property type="entry name" value="BCDNA.GH02901"/>
    <property type="match status" value="1"/>
</dbReference>
<name>A0A4C1ZH29_EUMVA</name>
<evidence type="ECO:0000256" key="2">
    <source>
        <dbReference type="ARBA" id="ARBA00006432"/>
    </source>
</evidence>
<keyword evidence="6" id="KW-0436">Ligase</keyword>
<evidence type="ECO:0000313" key="6">
    <source>
        <dbReference type="EMBL" id="GBP88151.1"/>
    </source>
</evidence>
<sequence length="482" mass="52526">MSMSLAASLRTKLKLQDNDIVAIILPNVPEYPCALLGVMQAGCIATTANPAYNSDEIQRQLEMVKVKAVIASNFSYPRIVQALKNMKKNVPVILIDNEVPEGAIKFAELAEDLNIDINCLKSIQRSSNDVAVIPFSSGTTGLPKGVVLTHGNIVSTGQAISLSEVVAIEETTETYQAVLPAVLPFFHIFGLSIVMLNQMYMGVKLVTMPMFKPELFLEVLVKYKASCLFCVPPMAVFLGKHPAVSPQHLQYLENMICGAAPLAETDVQALSAKNKNIIIRQGFGLTETGGAATIGHRRDTNHASVGHTLSCSEIKIADLNTGEALGPGQEGEIWVRGSNVMRGYFDNPEANAETFSPGGWFKTGDIGRYDDGKYLYITDRLKELIKVKGFQVPPAELEALLRTHPKVLDCAVIGIPDTIQGEVPKAFLVPQPGQSVSTEEVKEYVNAKVTSYKKIKEVQLVDSIPKNPAGKILRKELKQKYS</sequence>
<dbReference type="PROSITE" id="PS00455">
    <property type="entry name" value="AMP_BINDING"/>
    <property type="match status" value="1"/>
</dbReference>
<dbReference type="Proteomes" id="UP000299102">
    <property type="component" value="Unassembled WGS sequence"/>
</dbReference>
<dbReference type="GO" id="GO:0046949">
    <property type="term" value="P:fatty-acyl-CoA biosynthetic process"/>
    <property type="evidence" value="ECO:0007669"/>
    <property type="project" value="TreeGrafter"/>
</dbReference>
<comment type="subcellular location">
    <subcellularLocation>
        <location evidence="1">Peroxisome</location>
    </subcellularLocation>
</comment>
<dbReference type="GO" id="GO:0004467">
    <property type="term" value="F:long-chain fatty acid-CoA ligase activity"/>
    <property type="evidence" value="ECO:0007669"/>
    <property type="project" value="TreeGrafter"/>
</dbReference>